<sequence length="55" mass="6165">MHAMDSTPNGSVMCTIMFTNSVHNTHAPSRTCLIQRWILDRSLPMLLKCSGSNRC</sequence>
<proteinExistence type="predicted"/>
<dbReference type="AlphaFoldDB" id="W4JX64"/>
<evidence type="ECO:0000313" key="1">
    <source>
        <dbReference type="EMBL" id="ETW78152.1"/>
    </source>
</evidence>
<dbReference type="EMBL" id="KI925462">
    <property type="protein sequence ID" value="ETW78152.1"/>
    <property type="molecule type" value="Genomic_DNA"/>
</dbReference>
<reference evidence="1 2" key="1">
    <citation type="journal article" date="2012" name="New Phytol.">
        <title>Insight into trade-off between wood decay and parasitism from the genome of a fungal forest pathogen.</title>
        <authorList>
            <person name="Olson A."/>
            <person name="Aerts A."/>
            <person name="Asiegbu F."/>
            <person name="Belbahri L."/>
            <person name="Bouzid O."/>
            <person name="Broberg A."/>
            <person name="Canback B."/>
            <person name="Coutinho P.M."/>
            <person name="Cullen D."/>
            <person name="Dalman K."/>
            <person name="Deflorio G."/>
            <person name="van Diepen L.T."/>
            <person name="Dunand C."/>
            <person name="Duplessis S."/>
            <person name="Durling M."/>
            <person name="Gonthier P."/>
            <person name="Grimwood J."/>
            <person name="Fossdal C.G."/>
            <person name="Hansson D."/>
            <person name="Henrissat B."/>
            <person name="Hietala A."/>
            <person name="Himmelstrand K."/>
            <person name="Hoffmeister D."/>
            <person name="Hogberg N."/>
            <person name="James T.Y."/>
            <person name="Karlsson M."/>
            <person name="Kohler A."/>
            <person name="Kues U."/>
            <person name="Lee Y.H."/>
            <person name="Lin Y.C."/>
            <person name="Lind M."/>
            <person name="Lindquist E."/>
            <person name="Lombard V."/>
            <person name="Lucas S."/>
            <person name="Lunden K."/>
            <person name="Morin E."/>
            <person name="Murat C."/>
            <person name="Park J."/>
            <person name="Raffaello T."/>
            <person name="Rouze P."/>
            <person name="Salamov A."/>
            <person name="Schmutz J."/>
            <person name="Solheim H."/>
            <person name="Stahlberg J."/>
            <person name="Velez H."/>
            <person name="de Vries R.P."/>
            <person name="Wiebenga A."/>
            <person name="Woodward S."/>
            <person name="Yakovlev I."/>
            <person name="Garbelotto M."/>
            <person name="Martin F."/>
            <person name="Grigoriev I.V."/>
            <person name="Stenlid J."/>
        </authorList>
    </citation>
    <scope>NUCLEOTIDE SEQUENCE [LARGE SCALE GENOMIC DNA]</scope>
    <source>
        <strain evidence="1 2">TC 32-1</strain>
    </source>
</reference>
<accession>W4JX64</accession>
<keyword evidence="2" id="KW-1185">Reference proteome</keyword>
<dbReference type="Proteomes" id="UP000030671">
    <property type="component" value="Unassembled WGS sequence"/>
</dbReference>
<dbReference type="HOGENOM" id="CLU_3032617_0_0_1"/>
<organism evidence="1 2">
    <name type="scientific">Heterobasidion irregulare (strain TC 32-1)</name>
    <dbReference type="NCBI Taxonomy" id="747525"/>
    <lineage>
        <taxon>Eukaryota</taxon>
        <taxon>Fungi</taxon>
        <taxon>Dikarya</taxon>
        <taxon>Basidiomycota</taxon>
        <taxon>Agaricomycotina</taxon>
        <taxon>Agaricomycetes</taxon>
        <taxon>Russulales</taxon>
        <taxon>Bondarzewiaceae</taxon>
        <taxon>Heterobasidion</taxon>
        <taxon>Heterobasidion annosum species complex</taxon>
    </lineage>
</organism>
<evidence type="ECO:0000313" key="2">
    <source>
        <dbReference type="Proteomes" id="UP000030671"/>
    </source>
</evidence>
<gene>
    <name evidence="1" type="ORF">HETIRDRAFT_164121</name>
</gene>
<dbReference type="RefSeq" id="XP_009550149.1">
    <property type="nucleotide sequence ID" value="XM_009551854.1"/>
</dbReference>
<dbReference type="GeneID" id="20667893"/>
<dbReference type="InParanoid" id="W4JX64"/>
<protein>
    <submittedName>
        <fullName evidence="1">Uncharacterized protein</fullName>
    </submittedName>
</protein>
<dbReference type="KEGG" id="hir:HETIRDRAFT_164121"/>
<name>W4JX64_HETIT</name>